<evidence type="ECO:0000313" key="2">
    <source>
        <dbReference type="Proteomes" id="UP000031561"/>
    </source>
</evidence>
<comment type="caution">
    <text evidence="1">The sequence shown here is derived from an EMBL/GenBank/DDBJ whole genome shotgun (WGS) entry which is preliminary data.</text>
</comment>
<organism evidence="1 2">
    <name type="scientific">Lyngbya confervoides BDU141951</name>
    <dbReference type="NCBI Taxonomy" id="1574623"/>
    <lineage>
        <taxon>Bacteria</taxon>
        <taxon>Bacillati</taxon>
        <taxon>Cyanobacteriota</taxon>
        <taxon>Cyanophyceae</taxon>
        <taxon>Oscillatoriophycideae</taxon>
        <taxon>Oscillatoriales</taxon>
        <taxon>Microcoleaceae</taxon>
        <taxon>Lyngbya</taxon>
    </lineage>
</organism>
<accession>A0ABD4T5I4</accession>
<evidence type="ECO:0000313" key="1">
    <source>
        <dbReference type="EMBL" id="MCM1983753.1"/>
    </source>
</evidence>
<dbReference type="Proteomes" id="UP000031561">
    <property type="component" value="Unassembled WGS sequence"/>
</dbReference>
<sequence length="129" mass="14315">MNTRLTAWLENSMLSRIANEGVSDPSMWGQRYDPLCPSEFYRGYATLLAQVDRELRSNPNLAALRQLIDALDLAIKAMPADERRNGANFALCNVAAYAEKGTIAQIRATLTAELVCIARCFVHNQARGL</sequence>
<dbReference type="RefSeq" id="WP_166282722.1">
    <property type="nucleotide sequence ID" value="NZ_JTHE03000077.1"/>
</dbReference>
<reference evidence="1 2" key="1">
    <citation type="journal article" date="2015" name="Genome Announc.">
        <title>Draft Genome Sequence of Filamentous Marine Cyanobacterium Lyngbya confervoides Strain BDU141951.</title>
        <authorList>
            <person name="Chandrababunaidu M.M."/>
            <person name="Sen D."/>
            <person name="Tripathy S."/>
        </authorList>
    </citation>
    <scope>NUCLEOTIDE SEQUENCE [LARGE SCALE GENOMIC DNA]</scope>
    <source>
        <strain evidence="1 2">BDU141951</strain>
    </source>
</reference>
<gene>
    <name evidence="1" type="ORF">QQ91_0013085</name>
</gene>
<name>A0ABD4T5I4_9CYAN</name>
<dbReference type="AlphaFoldDB" id="A0ABD4T5I4"/>
<protein>
    <submittedName>
        <fullName evidence="1">Uncharacterized protein</fullName>
    </submittedName>
</protein>
<proteinExistence type="predicted"/>
<keyword evidence="2" id="KW-1185">Reference proteome</keyword>
<dbReference type="EMBL" id="JTHE03000077">
    <property type="protein sequence ID" value="MCM1983753.1"/>
    <property type="molecule type" value="Genomic_DNA"/>
</dbReference>